<reference evidence="3" key="3">
    <citation type="submission" date="2020-12" db="UniProtKB">
        <authorList>
            <consortium name="EnsemblPlants"/>
        </authorList>
    </citation>
    <scope>IDENTIFICATION</scope>
</reference>
<evidence type="ECO:0000313" key="3">
    <source>
        <dbReference type="EnsemblPlants" id="Pp3c23_1260V3.1"/>
    </source>
</evidence>
<feature type="signal peptide" evidence="1">
    <location>
        <begin position="1"/>
        <end position="19"/>
    </location>
</feature>
<evidence type="ECO:0000313" key="2">
    <source>
        <dbReference type="EMBL" id="PNR28831.1"/>
    </source>
</evidence>
<dbReference type="HOGENOM" id="CLU_112658_0_0_1"/>
<name>A9TDU4_PHYPA</name>
<protein>
    <submittedName>
        <fullName evidence="2 3">Uncharacterized protein</fullName>
    </submittedName>
</protein>
<dbReference type="RefSeq" id="XP_024361828.1">
    <property type="nucleotide sequence ID" value="XM_024506060.2"/>
</dbReference>
<keyword evidence="1" id="KW-0732">Signal</keyword>
<dbReference type="GeneID" id="112275584"/>
<dbReference type="PaxDb" id="3218-PP1S210_105V6.1"/>
<dbReference type="EnsemblPlants" id="Pp3c23_1260V3.2">
    <property type="protein sequence ID" value="Pp3c23_1260V3.2"/>
    <property type="gene ID" value="Pp3c23_1260"/>
</dbReference>
<dbReference type="OrthoDB" id="497228at2759"/>
<dbReference type="Gramene" id="Pp3c23_1260V3.2">
    <property type="protein sequence ID" value="Pp3c23_1260V3.2"/>
    <property type="gene ID" value="Pp3c23_1260"/>
</dbReference>
<accession>A9TDU4</accession>
<reference evidence="2 4" key="1">
    <citation type="journal article" date="2008" name="Science">
        <title>The Physcomitrella genome reveals evolutionary insights into the conquest of land by plants.</title>
        <authorList>
            <person name="Rensing S."/>
            <person name="Lang D."/>
            <person name="Zimmer A."/>
            <person name="Terry A."/>
            <person name="Salamov A."/>
            <person name="Shapiro H."/>
            <person name="Nishiyama T."/>
            <person name="Perroud P.-F."/>
            <person name="Lindquist E."/>
            <person name="Kamisugi Y."/>
            <person name="Tanahashi T."/>
            <person name="Sakakibara K."/>
            <person name="Fujita T."/>
            <person name="Oishi K."/>
            <person name="Shin-I T."/>
            <person name="Kuroki Y."/>
            <person name="Toyoda A."/>
            <person name="Suzuki Y."/>
            <person name="Hashimoto A."/>
            <person name="Yamaguchi K."/>
            <person name="Sugano A."/>
            <person name="Kohara Y."/>
            <person name="Fujiyama A."/>
            <person name="Anterola A."/>
            <person name="Aoki S."/>
            <person name="Ashton N."/>
            <person name="Barbazuk W.B."/>
            <person name="Barker E."/>
            <person name="Bennetzen J."/>
            <person name="Bezanilla M."/>
            <person name="Blankenship R."/>
            <person name="Cho S.H."/>
            <person name="Dutcher S."/>
            <person name="Estelle M."/>
            <person name="Fawcett J.A."/>
            <person name="Gundlach H."/>
            <person name="Hanada K."/>
            <person name="Heyl A."/>
            <person name="Hicks K.A."/>
            <person name="Hugh J."/>
            <person name="Lohr M."/>
            <person name="Mayer K."/>
            <person name="Melkozernov A."/>
            <person name="Murata T."/>
            <person name="Nelson D."/>
            <person name="Pils B."/>
            <person name="Prigge M."/>
            <person name="Reiss B."/>
            <person name="Renner T."/>
            <person name="Rombauts S."/>
            <person name="Rushton P."/>
            <person name="Sanderfoot A."/>
            <person name="Schween G."/>
            <person name="Shiu S.-H."/>
            <person name="Stueber K."/>
            <person name="Theodoulou F.L."/>
            <person name="Tu H."/>
            <person name="Van de Peer Y."/>
            <person name="Verrier P.J."/>
            <person name="Waters E."/>
            <person name="Wood A."/>
            <person name="Yang L."/>
            <person name="Cove D."/>
            <person name="Cuming A."/>
            <person name="Hasebe M."/>
            <person name="Lucas S."/>
            <person name="Mishler D.B."/>
            <person name="Reski R."/>
            <person name="Grigoriev I."/>
            <person name="Quatrano R.S."/>
            <person name="Boore J.L."/>
        </authorList>
    </citation>
    <scope>NUCLEOTIDE SEQUENCE [LARGE SCALE GENOMIC DNA]</scope>
    <source>
        <strain evidence="3 4">cv. Gransden 2004</strain>
    </source>
</reference>
<dbReference type="Gramene" id="Pp3c23_1260V3.1">
    <property type="protein sequence ID" value="Pp3c23_1260V3.1"/>
    <property type="gene ID" value="Pp3c23_1260"/>
</dbReference>
<evidence type="ECO:0000313" key="4">
    <source>
        <dbReference type="Proteomes" id="UP000006727"/>
    </source>
</evidence>
<dbReference type="AlphaFoldDB" id="A9TDU4"/>
<dbReference type="OMA" id="GKVNNRQ"/>
<reference evidence="2 4" key="2">
    <citation type="journal article" date="2018" name="Plant J.">
        <title>The Physcomitrella patens chromosome-scale assembly reveals moss genome structure and evolution.</title>
        <authorList>
            <person name="Lang D."/>
            <person name="Ullrich K.K."/>
            <person name="Murat F."/>
            <person name="Fuchs J."/>
            <person name="Jenkins J."/>
            <person name="Haas F.B."/>
            <person name="Piednoel M."/>
            <person name="Gundlach H."/>
            <person name="Van Bel M."/>
            <person name="Meyberg R."/>
            <person name="Vives C."/>
            <person name="Morata J."/>
            <person name="Symeonidi A."/>
            <person name="Hiss M."/>
            <person name="Muchero W."/>
            <person name="Kamisugi Y."/>
            <person name="Saleh O."/>
            <person name="Blanc G."/>
            <person name="Decker E.L."/>
            <person name="van Gessel N."/>
            <person name="Grimwood J."/>
            <person name="Hayes R.D."/>
            <person name="Graham S.W."/>
            <person name="Gunter L.E."/>
            <person name="McDaniel S.F."/>
            <person name="Hoernstein S.N.W."/>
            <person name="Larsson A."/>
            <person name="Li F.W."/>
            <person name="Perroud P.F."/>
            <person name="Phillips J."/>
            <person name="Ranjan P."/>
            <person name="Rokshar D.S."/>
            <person name="Rothfels C.J."/>
            <person name="Schneider L."/>
            <person name="Shu S."/>
            <person name="Stevenson D.W."/>
            <person name="Thummler F."/>
            <person name="Tillich M."/>
            <person name="Villarreal Aguilar J.C."/>
            <person name="Widiez T."/>
            <person name="Wong G.K."/>
            <person name="Wymore A."/>
            <person name="Zhang Y."/>
            <person name="Zimmer A.D."/>
            <person name="Quatrano R.S."/>
            <person name="Mayer K.F.X."/>
            <person name="Goodstein D."/>
            <person name="Casacuberta J.M."/>
            <person name="Vandepoele K."/>
            <person name="Reski R."/>
            <person name="Cuming A.C."/>
            <person name="Tuskan G.A."/>
            <person name="Maumus F."/>
            <person name="Salse J."/>
            <person name="Schmutz J."/>
            <person name="Rensing S.A."/>
        </authorList>
    </citation>
    <scope>NUCLEOTIDE SEQUENCE [LARGE SCALE GENOMIC DNA]</scope>
    <source>
        <strain evidence="3 4">cv. Gransden 2004</strain>
    </source>
</reference>
<dbReference type="Proteomes" id="UP000006727">
    <property type="component" value="Chromosome 23"/>
</dbReference>
<organism evidence="2">
    <name type="scientific">Physcomitrium patens</name>
    <name type="common">Spreading-leaved earth moss</name>
    <name type="synonym">Physcomitrella patens</name>
    <dbReference type="NCBI Taxonomy" id="3218"/>
    <lineage>
        <taxon>Eukaryota</taxon>
        <taxon>Viridiplantae</taxon>
        <taxon>Streptophyta</taxon>
        <taxon>Embryophyta</taxon>
        <taxon>Bryophyta</taxon>
        <taxon>Bryophytina</taxon>
        <taxon>Bryopsida</taxon>
        <taxon>Funariidae</taxon>
        <taxon>Funariales</taxon>
        <taxon>Funariaceae</taxon>
        <taxon>Physcomitrium</taxon>
    </lineage>
</organism>
<evidence type="ECO:0000256" key="1">
    <source>
        <dbReference type="SAM" id="SignalP"/>
    </source>
</evidence>
<dbReference type="EnsemblPlants" id="Pp3c23_1260V3.1">
    <property type="protein sequence ID" value="Pp3c23_1260V3.1"/>
    <property type="gene ID" value="Pp3c23_1260"/>
</dbReference>
<dbReference type="EMBL" id="ABEU02000023">
    <property type="protein sequence ID" value="PNR28831.1"/>
    <property type="molecule type" value="Genomic_DNA"/>
</dbReference>
<feature type="chain" id="PRO_5014298018" evidence="1">
    <location>
        <begin position="20"/>
        <end position="222"/>
    </location>
</feature>
<proteinExistence type="predicted"/>
<gene>
    <name evidence="3" type="primary">LOC112275584</name>
    <name evidence="2" type="ORF">PHYPA_027523</name>
</gene>
<dbReference type="eggNOG" id="ENOG502SNB3">
    <property type="taxonomic scope" value="Eukaryota"/>
</dbReference>
<sequence>MATMPSAAVMSVAVLPCVAARFQKTRQKFVVHAAGGPVNLPQSVIRSSDAEVENVLTRRVFVWSGAGAAAGFALGMNNAALADVKLTLSNIEAAPVPCPSGQTTVTGGTSFSVRCFKVTGDVKNPTKQSVYNADIFGRVYDAQGEPALDAEENLRIDTLAEVPPGISKVSFQISVSESQAKLGPLQLKNFKATGYLGKVNNRQGSGRIDDIDFSELDEDYVP</sequence>
<keyword evidence="4" id="KW-1185">Reference proteome</keyword>